<evidence type="ECO:0000313" key="4">
    <source>
        <dbReference type="Proteomes" id="UP001058682"/>
    </source>
</evidence>
<evidence type="ECO:0000256" key="1">
    <source>
        <dbReference type="ARBA" id="ARBA00023163"/>
    </source>
</evidence>
<dbReference type="Pfam" id="PF05066">
    <property type="entry name" value="HARE-HTH"/>
    <property type="match status" value="1"/>
</dbReference>
<gene>
    <name evidence="3" type="ORF">E4N74_05390</name>
</gene>
<evidence type="ECO:0000259" key="2">
    <source>
        <dbReference type="PROSITE" id="PS51913"/>
    </source>
</evidence>
<name>A0AAE9SLB7_9SPIR</name>
<dbReference type="PROSITE" id="PS51913">
    <property type="entry name" value="HTH_HARE"/>
    <property type="match status" value="1"/>
</dbReference>
<organism evidence="3 4">
    <name type="scientific">Treponema putidum</name>
    <dbReference type="NCBI Taxonomy" id="221027"/>
    <lineage>
        <taxon>Bacteria</taxon>
        <taxon>Pseudomonadati</taxon>
        <taxon>Spirochaetota</taxon>
        <taxon>Spirochaetia</taxon>
        <taxon>Spirochaetales</taxon>
        <taxon>Treponemataceae</taxon>
        <taxon>Treponema</taxon>
    </lineage>
</organism>
<feature type="domain" description="HTH HARE-type" evidence="2">
    <location>
        <begin position="5"/>
        <end position="83"/>
    </location>
</feature>
<dbReference type="RefSeq" id="WP_044979354.1">
    <property type="nucleotide sequence ID" value="NZ_CP009228.1"/>
</dbReference>
<keyword evidence="1" id="KW-0804">Transcription</keyword>
<dbReference type="EMBL" id="CP038804">
    <property type="protein sequence ID" value="UTY33514.1"/>
    <property type="molecule type" value="Genomic_DNA"/>
</dbReference>
<dbReference type="GO" id="GO:0006355">
    <property type="term" value="P:regulation of DNA-templated transcription"/>
    <property type="evidence" value="ECO:0007669"/>
    <property type="project" value="InterPro"/>
</dbReference>
<dbReference type="InterPro" id="IPR007759">
    <property type="entry name" value="Asxl_HARE-HTH"/>
</dbReference>
<dbReference type="KEGG" id="tpk:JO40_11430"/>
<reference evidence="3" key="1">
    <citation type="submission" date="2019-04" db="EMBL/GenBank/DDBJ databases">
        <title>Whole genome sequencing of oral phylogroup 2 treponemes.</title>
        <authorList>
            <person name="Chan Y."/>
            <person name="Zeng H.H."/>
            <person name="Yu X.L."/>
            <person name="Leung W.K."/>
            <person name="Watt R.M."/>
        </authorList>
    </citation>
    <scope>NUCLEOTIDE SEQUENCE</scope>
    <source>
        <strain evidence="3">OMZ 835</strain>
    </source>
</reference>
<accession>A0AAE9SLB7</accession>
<evidence type="ECO:0000313" key="3">
    <source>
        <dbReference type="EMBL" id="UTY33514.1"/>
    </source>
</evidence>
<dbReference type="AlphaFoldDB" id="A0AAE9SLB7"/>
<dbReference type="Proteomes" id="UP001058682">
    <property type="component" value="Chromosome"/>
</dbReference>
<proteinExistence type="predicted"/>
<protein>
    <submittedName>
        <fullName evidence="3">HrgA protein</fullName>
    </submittedName>
</protein>
<sequence>MEKQYTFFDLIIEVFEKVKKPMTPEEVWEKAVEFSFDKKLGSSGKTPAATVGARLYVDAKEKAEKSTFIQVSKRPSRFILRSLNISGSEIKREIEKKENAELKQNNESNFNERDLHPLLVKYVYSNPHFNCYTKTIYQENSVKRVKGANEWLHPDLVGVYFPFKDYSKETMKLQTSLNVNSIKLFSFEMKKNIDYSNLRQYFFQAVSNSSWANEGYLVCLKIDEDPNFKNELQRLSNAFGIGIIKLNPESISESEIICNARYNENIDWDTLERLSEDNPDFNKFISDLTEDIALGKVKSTYDKVITDDKFENYLKEKSII</sequence>